<dbReference type="Pfam" id="PF00152">
    <property type="entry name" value="tRNA-synt_2"/>
    <property type="match status" value="1"/>
</dbReference>
<dbReference type="GO" id="GO:0006422">
    <property type="term" value="P:aspartyl-tRNA aminoacylation"/>
    <property type="evidence" value="ECO:0007669"/>
    <property type="project" value="TreeGrafter"/>
</dbReference>
<evidence type="ECO:0000256" key="5">
    <source>
        <dbReference type="ARBA" id="ARBA00023146"/>
    </source>
</evidence>
<name>A0A5E4DBZ1_MARMO</name>
<protein>
    <recommendedName>
        <fullName evidence="6">Aminoacyl-tRNA synthetase class II (D/K/N) domain-containing protein</fullName>
    </recommendedName>
</protein>
<dbReference type="Proteomes" id="UP000662637">
    <property type="component" value="Unassembled WGS sequence"/>
</dbReference>
<keyword evidence="4" id="KW-0648">Protein biosynthesis</keyword>
<dbReference type="Proteomes" id="UP000335636">
    <property type="component" value="Unassembled WGS sequence"/>
</dbReference>
<keyword evidence="1" id="KW-0436">Ligase</keyword>
<evidence type="ECO:0000256" key="1">
    <source>
        <dbReference type="ARBA" id="ARBA00022598"/>
    </source>
</evidence>
<evidence type="ECO:0000259" key="6">
    <source>
        <dbReference type="Pfam" id="PF00152"/>
    </source>
</evidence>
<keyword evidence="9" id="KW-1185">Reference proteome</keyword>
<reference evidence="7" key="2">
    <citation type="submission" date="2020-08" db="EMBL/GenBank/DDBJ databases">
        <authorList>
            <person name="Shumante A."/>
            <person name="Zimin A.V."/>
            <person name="Puiu D."/>
            <person name="Salzberg S.L."/>
        </authorList>
    </citation>
    <scope>NUCLEOTIDE SEQUENCE</scope>
    <source>
        <strain evidence="7">WC2-LM</strain>
        <tissue evidence="7">Liver</tissue>
    </source>
</reference>
<dbReference type="InterPro" id="IPR045864">
    <property type="entry name" value="aa-tRNA-synth_II/BPL/LPL"/>
</dbReference>
<dbReference type="GO" id="GO:0005524">
    <property type="term" value="F:ATP binding"/>
    <property type="evidence" value="ECO:0007669"/>
    <property type="project" value="UniProtKB-KW"/>
</dbReference>
<reference evidence="8 9" key="1">
    <citation type="submission" date="2019-04" db="EMBL/GenBank/DDBJ databases">
        <authorList>
            <person name="Alioto T."/>
            <person name="Alioto T."/>
        </authorList>
    </citation>
    <scope>NUCLEOTIDE SEQUENCE [LARGE SCALE GENOMIC DNA]</scope>
</reference>
<evidence type="ECO:0000256" key="3">
    <source>
        <dbReference type="ARBA" id="ARBA00022840"/>
    </source>
</evidence>
<evidence type="ECO:0000313" key="7">
    <source>
        <dbReference type="EMBL" id="KAF7464133.1"/>
    </source>
</evidence>
<dbReference type="PANTHER" id="PTHR22594">
    <property type="entry name" value="ASPARTYL/LYSYL-TRNA SYNTHETASE"/>
    <property type="match status" value="1"/>
</dbReference>
<dbReference type="GO" id="GO:0004815">
    <property type="term" value="F:aspartate-tRNA ligase activity"/>
    <property type="evidence" value="ECO:0007669"/>
    <property type="project" value="TreeGrafter"/>
</dbReference>
<accession>A0A5E4DBZ1</accession>
<dbReference type="EMBL" id="WJEC01008068">
    <property type="protein sequence ID" value="KAF7464133.1"/>
    <property type="molecule type" value="Genomic_DNA"/>
</dbReference>
<dbReference type="SUPFAM" id="SSF55681">
    <property type="entry name" value="Class II aaRS and biotin synthetases"/>
    <property type="match status" value="1"/>
</dbReference>
<evidence type="ECO:0000313" key="9">
    <source>
        <dbReference type="Proteomes" id="UP000335636"/>
    </source>
</evidence>
<gene>
    <name evidence="7" type="ORF">GHT09_007701</name>
    <name evidence="8" type="ORF">MONAX_5E009991</name>
</gene>
<keyword evidence="2" id="KW-0547">Nucleotide-binding</keyword>
<organism evidence="8 9">
    <name type="scientific">Marmota monax</name>
    <name type="common">Woodchuck</name>
    <dbReference type="NCBI Taxonomy" id="9995"/>
    <lineage>
        <taxon>Eukaryota</taxon>
        <taxon>Metazoa</taxon>
        <taxon>Chordata</taxon>
        <taxon>Craniata</taxon>
        <taxon>Vertebrata</taxon>
        <taxon>Euteleostomi</taxon>
        <taxon>Mammalia</taxon>
        <taxon>Eutheria</taxon>
        <taxon>Euarchontoglires</taxon>
        <taxon>Glires</taxon>
        <taxon>Rodentia</taxon>
        <taxon>Sciuromorpha</taxon>
        <taxon>Sciuridae</taxon>
        <taxon>Xerinae</taxon>
        <taxon>Marmotini</taxon>
        <taxon>Marmota</taxon>
    </lineage>
</organism>
<feature type="domain" description="Aminoacyl-tRNA synthetase class II (D/K/N)" evidence="6">
    <location>
        <begin position="91"/>
        <end position="140"/>
    </location>
</feature>
<proteinExistence type="predicted"/>
<sequence>MEIQEDDVVLLTAGEHKKACSLLGKLRLACADILEMNGMVLRDPALFSFLWVVDFPLFLPKEDNPLELESAHHPFTAPHPGDIHLLYTEPEKEDVKLLSHLLQALDYGAPPHGGIALGLDRLMCLITGAASIRDVIAFPKSFRGHDLMSNAPDSVSSQELKPYHIQVSWPADSEAERSSLNHSHHPES</sequence>
<dbReference type="GO" id="GO:0005739">
    <property type="term" value="C:mitochondrion"/>
    <property type="evidence" value="ECO:0007669"/>
    <property type="project" value="TreeGrafter"/>
</dbReference>
<dbReference type="InterPro" id="IPR004364">
    <property type="entry name" value="Aa-tRNA-synt_II"/>
</dbReference>
<evidence type="ECO:0000256" key="2">
    <source>
        <dbReference type="ARBA" id="ARBA00022741"/>
    </source>
</evidence>
<keyword evidence="5" id="KW-0030">Aminoacyl-tRNA synthetase</keyword>
<evidence type="ECO:0000256" key="4">
    <source>
        <dbReference type="ARBA" id="ARBA00022917"/>
    </source>
</evidence>
<keyword evidence="3" id="KW-0067">ATP-binding</keyword>
<dbReference type="Gene3D" id="3.30.930.10">
    <property type="entry name" value="Bira Bifunctional Protein, Domain 2"/>
    <property type="match status" value="2"/>
</dbReference>
<evidence type="ECO:0000313" key="8">
    <source>
        <dbReference type="EMBL" id="VTJ91626.1"/>
    </source>
</evidence>
<dbReference type="AlphaFoldDB" id="A0A5E4DBZ1"/>
<dbReference type="EMBL" id="CABDUW010009935">
    <property type="protein sequence ID" value="VTJ91626.1"/>
    <property type="molecule type" value="Genomic_DNA"/>
</dbReference>
<dbReference type="PANTHER" id="PTHR22594:SF5">
    <property type="entry name" value="ASPARTATE--TRNA LIGASE, MITOCHONDRIAL"/>
    <property type="match status" value="1"/>
</dbReference>